<dbReference type="Gene3D" id="2.60.40.680">
    <property type="match status" value="1"/>
</dbReference>
<sequence length="541" mass="58499">MNKKVMSLLLSLILVVTSVFVSNIVAYAEEPSGGLKVTATSNYFPKKSTFVANSEEYVTVTYFINSSKDMLDTQWELKYDPACLEFNNAVNMNEAGDDLNLMPSVDDLVWKVITNEETGEQTGRIEANAHRLKLYKFAGKGYIPFVTATFKVIGSGETTVDLFVDILTLSRLGSNFMTDPAEEEVIVDFGVINVTPTVPSRETAVHSGLYDPHCDITAPVISGIENGKTYCDTVEFEVSDNVGVANVKAGDVELSPTNGKYTLEKGIGTVKVVATDKSDNTAEVTVTVNDGHTWNNGVCSVCDYTCVHKDDSSNHTGGTEIRGAKDATCTEEGYTGDTYCKGCGVKLSTGSSTNKLSHDLVNTPAKDATAAETGNKEYWHCKDCGKYFADEKGTNEIKPDDTVIPKLPPDIIKGKGQSITTGEKKALSFTSNAAFNDFIRVELDGKTLDETDYTAREGSTVVILKADCVGALSAGEHRIGIVSESGTAVTTFTVKEKMTADNEIQSPQTGDNSSLFLWTALLFISAFGVLGRTIYCRRKRA</sequence>
<protein>
    <submittedName>
        <fullName evidence="2">Cohesin domain-containing protein</fullName>
    </submittedName>
</protein>
<dbReference type="InterPro" id="IPR008965">
    <property type="entry name" value="CBM2/CBM3_carb-bd_dom_sf"/>
</dbReference>
<organism evidence="2 3">
    <name type="scientific">Fusibacillus kribbianus</name>
    <dbReference type="NCBI Taxonomy" id="3044208"/>
    <lineage>
        <taxon>Bacteria</taxon>
        <taxon>Bacillati</taxon>
        <taxon>Bacillota</taxon>
        <taxon>Clostridia</taxon>
        <taxon>Lachnospirales</taxon>
        <taxon>Lachnospiraceae</taxon>
        <taxon>Fusibacillus</taxon>
    </lineage>
</organism>
<keyword evidence="3" id="KW-1185">Reference proteome</keyword>
<evidence type="ECO:0000256" key="1">
    <source>
        <dbReference type="SAM" id="Phobius"/>
    </source>
</evidence>
<reference evidence="2 3" key="1">
    <citation type="submission" date="2023-05" db="EMBL/GenBank/DDBJ databases">
        <title>[ruminococcus] sp. nov., isolated from a pig farm feces dump.</title>
        <authorList>
            <person name="Chang Y.-H."/>
        </authorList>
    </citation>
    <scope>NUCLEOTIDE SEQUENCE [LARGE SCALE GENOMIC DNA]</scope>
    <source>
        <strain evidence="2 3">YH-rum2234</strain>
    </source>
</reference>
<dbReference type="AlphaFoldDB" id="A0AAP4BCT3"/>
<dbReference type="EMBL" id="JASGBQ010000034">
    <property type="protein sequence ID" value="MDI9243435.1"/>
    <property type="molecule type" value="Genomic_DNA"/>
</dbReference>
<keyword evidence="1" id="KW-0472">Membrane</keyword>
<name>A0AAP4BCT3_9FIRM</name>
<gene>
    <name evidence="2" type="ORF">QJ036_13355</name>
</gene>
<comment type="caution">
    <text evidence="2">The sequence shown here is derived from an EMBL/GenBank/DDBJ whole genome shotgun (WGS) entry which is preliminary data.</text>
</comment>
<evidence type="ECO:0000313" key="3">
    <source>
        <dbReference type="Proteomes" id="UP001300383"/>
    </source>
</evidence>
<keyword evidence="1" id="KW-1133">Transmembrane helix</keyword>
<keyword evidence="1" id="KW-0812">Transmembrane</keyword>
<dbReference type="Proteomes" id="UP001300383">
    <property type="component" value="Unassembled WGS sequence"/>
</dbReference>
<feature type="transmembrane region" description="Helical" evidence="1">
    <location>
        <begin position="515"/>
        <end position="535"/>
    </location>
</feature>
<dbReference type="SUPFAM" id="SSF49384">
    <property type="entry name" value="Carbohydrate-binding domain"/>
    <property type="match status" value="1"/>
</dbReference>
<accession>A0AAP4BCT3</accession>
<proteinExistence type="predicted"/>
<evidence type="ECO:0000313" key="2">
    <source>
        <dbReference type="EMBL" id="MDI9243435.1"/>
    </source>
</evidence>
<dbReference type="RefSeq" id="WP_283231848.1">
    <property type="nucleotide sequence ID" value="NZ_JASGBQ010000034.1"/>
</dbReference>
<dbReference type="GO" id="GO:0030246">
    <property type="term" value="F:carbohydrate binding"/>
    <property type="evidence" value="ECO:0007669"/>
    <property type="project" value="InterPro"/>
</dbReference>